<evidence type="ECO:0000256" key="2">
    <source>
        <dbReference type="ARBA" id="ARBA00022833"/>
    </source>
</evidence>
<dbReference type="EMBL" id="GECZ01031177">
    <property type="protein sequence ID" value="JAS38592.1"/>
    <property type="molecule type" value="Transcribed_RNA"/>
</dbReference>
<evidence type="ECO:0000259" key="4">
    <source>
        <dbReference type="PROSITE" id="PS50089"/>
    </source>
</evidence>
<dbReference type="PANTHER" id="PTHR45877">
    <property type="entry name" value="E3 UBIQUITIN-PROTEIN LIGASE SIAH2"/>
    <property type="match status" value="1"/>
</dbReference>
<dbReference type="GO" id="GO:0043161">
    <property type="term" value="P:proteasome-mediated ubiquitin-dependent protein catabolic process"/>
    <property type="evidence" value="ECO:0007669"/>
    <property type="project" value="TreeGrafter"/>
</dbReference>
<dbReference type="InterPro" id="IPR004162">
    <property type="entry name" value="SINA-like_animal"/>
</dbReference>
<evidence type="ECO:0000256" key="3">
    <source>
        <dbReference type="PROSITE-ProRule" id="PRU00175"/>
    </source>
</evidence>
<dbReference type="InterPro" id="IPR001841">
    <property type="entry name" value="Znf_RING"/>
</dbReference>
<keyword evidence="1 3" id="KW-0863">Zinc-finger</keyword>
<dbReference type="GO" id="GO:0016567">
    <property type="term" value="P:protein ubiquitination"/>
    <property type="evidence" value="ECO:0007669"/>
    <property type="project" value="UniProtKB-UniPathway"/>
</dbReference>
<dbReference type="GO" id="GO:0005737">
    <property type="term" value="C:cytoplasm"/>
    <property type="evidence" value="ECO:0007669"/>
    <property type="project" value="TreeGrafter"/>
</dbReference>
<feature type="domain" description="RING-type" evidence="4">
    <location>
        <begin position="25"/>
        <end position="60"/>
    </location>
</feature>
<evidence type="ECO:0000313" key="5">
    <source>
        <dbReference type="EMBL" id="JAS38592.1"/>
    </source>
</evidence>
<dbReference type="GO" id="GO:0031624">
    <property type="term" value="F:ubiquitin conjugating enzyme binding"/>
    <property type="evidence" value="ECO:0007669"/>
    <property type="project" value="TreeGrafter"/>
</dbReference>
<dbReference type="UniPathway" id="UPA00143"/>
<gene>
    <name evidence="5" type="ORF">g.19080</name>
</gene>
<dbReference type="InterPro" id="IPR013083">
    <property type="entry name" value="Znf_RING/FYVE/PHD"/>
</dbReference>
<keyword evidence="1 3" id="KW-0479">Metal-binding</keyword>
<dbReference type="GO" id="GO:0061630">
    <property type="term" value="F:ubiquitin protein ligase activity"/>
    <property type="evidence" value="ECO:0007669"/>
    <property type="project" value="TreeGrafter"/>
</dbReference>
<dbReference type="AlphaFoldDB" id="A0A1B6EL33"/>
<reference evidence="5" key="1">
    <citation type="submission" date="2015-11" db="EMBL/GenBank/DDBJ databases">
        <title>De novo transcriptome assembly of four potential Pierce s Disease insect vectors from Arizona vineyards.</title>
        <authorList>
            <person name="Tassone E.E."/>
        </authorList>
    </citation>
    <scope>NUCLEOTIDE SEQUENCE</scope>
</reference>
<sequence>DLIDSAIIMVDSEKALVSIIEIATCPVCYTRLCNSPTVCVNGHAVCSDCHDNLSQCPVCSANFSQEKHTILSQILEALPFICNHKGCSILTTELENHEKWCGYRPTICERCPWSGPAKKLKAHVTSNHKLGSNNTDKTCQLLSNFRKSYARLQYGQVFWEITKYNIKDKLFSIQLLWVPNGEIVTDVFQMKVEFTSEESSYTANTRIKFNPGNSSDTENCLIFHKDILENFEENGSLSYKLYLTNIV</sequence>
<protein>
    <recommendedName>
        <fullName evidence="4">RING-type domain-containing protein</fullName>
    </recommendedName>
</protein>
<dbReference type="SUPFAM" id="SSF49599">
    <property type="entry name" value="TRAF domain-like"/>
    <property type="match status" value="1"/>
</dbReference>
<feature type="non-terminal residue" evidence="5">
    <location>
        <position position="1"/>
    </location>
</feature>
<dbReference type="SUPFAM" id="SSF57850">
    <property type="entry name" value="RING/U-box"/>
    <property type="match status" value="1"/>
</dbReference>
<proteinExistence type="predicted"/>
<name>A0A1B6EL33_9HEMI</name>
<accession>A0A1B6EL33</accession>
<dbReference type="Gene3D" id="3.30.40.10">
    <property type="entry name" value="Zinc/RING finger domain, C3HC4 (zinc finger)"/>
    <property type="match status" value="2"/>
</dbReference>
<organism evidence="5">
    <name type="scientific">Cuerna arida</name>
    <dbReference type="NCBI Taxonomy" id="1464854"/>
    <lineage>
        <taxon>Eukaryota</taxon>
        <taxon>Metazoa</taxon>
        <taxon>Ecdysozoa</taxon>
        <taxon>Arthropoda</taxon>
        <taxon>Hexapoda</taxon>
        <taxon>Insecta</taxon>
        <taxon>Pterygota</taxon>
        <taxon>Neoptera</taxon>
        <taxon>Paraneoptera</taxon>
        <taxon>Hemiptera</taxon>
        <taxon>Auchenorrhyncha</taxon>
        <taxon>Membracoidea</taxon>
        <taxon>Cicadellidae</taxon>
        <taxon>Cicadellinae</taxon>
        <taxon>Proconiini</taxon>
        <taxon>Cuerna</taxon>
    </lineage>
</organism>
<dbReference type="GO" id="GO:0008270">
    <property type="term" value="F:zinc ion binding"/>
    <property type="evidence" value="ECO:0007669"/>
    <property type="project" value="UniProtKB-KW"/>
</dbReference>
<dbReference type="PROSITE" id="PS50089">
    <property type="entry name" value="ZF_RING_2"/>
    <property type="match status" value="1"/>
</dbReference>
<keyword evidence="2" id="KW-0862">Zinc</keyword>
<dbReference type="PANTHER" id="PTHR45877:SF2">
    <property type="entry name" value="E3 UBIQUITIN-PROTEIN LIGASE SINA-RELATED"/>
    <property type="match status" value="1"/>
</dbReference>
<evidence type="ECO:0000256" key="1">
    <source>
        <dbReference type="ARBA" id="ARBA00022771"/>
    </source>
</evidence>